<evidence type="ECO:0000256" key="3">
    <source>
        <dbReference type="ARBA" id="ARBA00023125"/>
    </source>
</evidence>
<evidence type="ECO:0000256" key="1">
    <source>
        <dbReference type="ARBA" id="ARBA00009437"/>
    </source>
</evidence>
<comment type="caution">
    <text evidence="6">The sequence shown here is derived from an EMBL/GenBank/DDBJ whole genome shotgun (WGS) entry which is preliminary data.</text>
</comment>
<protein>
    <submittedName>
        <fullName evidence="6">LysR family transcriptional regulator</fullName>
    </submittedName>
</protein>
<evidence type="ECO:0000256" key="2">
    <source>
        <dbReference type="ARBA" id="ARBA00023015"/>
    </source>
</evidence>
<dbReference type="EMBL" id="NRRU01000025">
    <property type="protein sequence ID" value="MBK1712806.1"/>
    <property type="molecule type" value="Genomic_DNA"/>
</dbReference>
<dbReference type="PANTHER" id="PTHR30537">
    <property type="entry name" value="HTH-TYPE TRANSCRIPTIONAL REGULATOR"/>
    <property type="match status" value="1"/>
</dbReference>
<feature type="domain" description="HTH lysR-type" evidence="5">
    <location>
        <begin position="14"/>
        <end position="66"/>
    </location>
</feature>
<dbReference type="Pfam" id="PF03466">
    <property type="entry name" value="LysR_substrate"/>
    <property type="match status" value="1"/>
</dbReference>
<dbReference type="SUPFAM" id="SSF46785">
    <property type="entry name" value="Winged helix' DNA-binding domain"/>
    <property type="match status" value="1"/>
</dbReference>
<gene>
    <name evidence="6" type="ORF">CKO43_08440</name>
</gene>
<evidence type="ECO:0000256" key="4">
    <source>
        <dbReference type="ARBA" id="ARBA00023163"/>
    </source>
</evidence>
<dbReference type="RefSeq" id="WP_200227103.1">
    <property type="nucleotide sequence ID" value="NZ_NRRT01000008.1"/>
</dbReference>
<dbReference type="InterPro" id="IPR058163">
    <property type="entry name" value="LysR-type_TF_proteobact-type"/>
</dbReference>
<sequence length="314" mass="35141">MNRPRQRPLSIGPLRAFEAVARRLGFRAAADELHLTQPAVSRQIRALEEEIGLPLFLRGTRHVELTSAGEALLRTVAPLLDRLDATVRQIRSVQGRRQVNLTTWPSFASMWLLPRLQQFQREQPGIDIRVSAQDAIVDFDDPELDLALRYCHPDNAPPGSTLMFGEVVTPVASPALGPLTRPEDLAQMTLLEEDSQLPSVEYLSWRHWLGAKGVPLLEPRGWLYLNYTYQQIQAATAGQGVALARMALVRESLARGELVEPFGAAGRLRSPFAYWLVRWPSRRERPELAAFETWVLEQAEATRSGLDDEALAAG</sequence>
<dbReference type="CDD" id="cd08432">
    <property type="entry name" value="PBP2_GcdR_TrpI_HvrB_AmpR_like"/>
    <property type="match status" value="1"/>
</dbReference>
<evidence type="ECO:0000313" key="6">
    <source>
        <dbReference type="EMBL" id="MBK1712806.1"/>
    </source>
</evidence>
<dbReference type="InterPro" id="IPR036390">
    <property type="entry name" value="WH_DNA-bd_sf"/>
</dbReference>
<dbReference type="PRINTS" id="PR00039">
    <property type="entry name" value="HTHLYSR"/>
</dbReference>
<evidence type="ECO:0000259" key="5">
    <source>
        <dbReference type="PROSITE" id="PS50931"/>
    </source>
</evidence>
<name>A0ABS1DS38_RUBGE</name>
<dbReference type="Gene3D" id="3.40.190.10">
    <property type="entry name" value="Periplasmic binding protein-like II"/>
    <property type="match status" value="2"/>
</dbReference>
<reference evidence="6" key="1">
    <citation type="submission" date="2017-08" db="EMBL/GenBank/DDBJ databases">
        <authorList>
            <person name="Imhoff J.F."/>
            <person name="Rahn T."/>
            <person name="Kuenzel S."/>
            <person name="Neulinger S.C."/>
        </authorList>
    </citation>
    <scope>NUCLEOTIDE SEQUENCE</scope>
    <source>
        <strain evidence="6">IM 151</strain>
    </source>
</reference>
<dbReference type="PANTHER" id="PTHR30537:SF74">
    <property type="entry name" value="HTH-TYPE TRANSCRIPTIONAL REGULATOR TRPI"/>
    <property type="match status" value="1"/>
</dbReference>
<dbReference type="InterPro" id="IPR036388">
    <property type="entry name" value="WH-like_DNA-bd_sf"/>
</dbReference>
<dbReference type="InterPro" id="IPR000847">
    <property type="entry name" value="LysR_HTH_N"/>
</dbReference>
<dbReference type="SUPFAM" id="SSF53850">
    <property type="entry name" value="Periplasmic binding protein-like II"/>
    <property type="match status" value="1"/>
</dbReference>
<keyword evidence="3" id="KW-0238">DNA-binding</keyword>
<keyword evidence="7" id="KW-1185">Reference proteome</keyword>
<accession>A0ABS1DS38</accession>
<evidence type="ECO:0000313" key="7">
    <source>
        <dbReference type="Proteomes" id="UP001041814"/>
    </source>
</evidence>
<dbReference type="Proteomes" id="UP001041814">
    <property type="component" value="Unassembled WGS sequence"/>
</dbReference>
<dbReference type="PROSITE" id="PS50931">
    <property type="entry name" value="HTH_LYSR"/>
    <property type="match status" value="1"/>
</dbReference>
<keyword evidence="2" id="KW-0805">Transcription regulation</keyword>
<reference evidence="6" key="2">
    <citation type="journal article" date="2020" name="Microorganisms">
        <title>Osmotic Adaptation and Compatible Solute Biosynthesis of Phototrophic Bacteria as Revealed from Genome Analyses.</title>
        <authorList>
            <person name="Imhoff J.F."/>
            <person name="Rahn T."/>
            <person name="Kunzel S."/>
            <person name="Keller A."/>
            <person name="Neulinger S.C."/>
        </authorList>
    </citation>
    <scope>NUCLEOTIDE SEQUENCE</scope>
    <source>
        <strain evidence="6">IM 151</strain>
    </source>
</reference>
<dbReference type="Gene3D" id="1.10.10.10">
    <property type="entry name" value="Winged helix-like DNA-binding domain superfamily/Winged helix DNA-binding domain"/>
    <property type="match status" value="1"/>
</dbReference>
<proteinExistence type="inferred from homology"/>
<organism evidence="6 7">
    <name type="scientific">Rubrivivax gelatinosus</name>
    <name type="common">Rhodocyclus gelatinosus</name>
    <name type="synonym">Rhodopseudomonas gelatinosa</name>
    <dbReference type="NCBI Taxonomy" id="28068"/>
    <lineage>
        <taxon>Bacteria</taxon>
        <taxon>Pseudomonadati</taxon>
        <taxon>Pseudomonadota</taxon>
        <taxon>Betaproteobacteria</taxon>
        <taxon>Burkholderiales</taxon>
        <taxon>Sphaerotilaceae</taxon>
        <taxon>Rubrivivax</taxon>
    </lineage>
</organism>
<comment type="similarity">
    <text evidence="1">Belongs to the LysR transcriptional regulatory family.</text>
</comment>
<dbReference type="InterPro" id="IPR005119">
    <property type="entry name" value="LysR_subst-bd"/>
</dbReference>
<keyword evidence="4" id="KW-0804">Transcription</keyword>
<dbReference type="Pfam" id="PF00126">
    <property type="entry name" value="HTH_1"/>
    <property type="match status" value="1"/>
</dbReference>